<dbReference type="WBParaSite" id="SVE_0368300.1">
    <property type="protein sequence ID" value="SVE_0368300.1"/>
    <property type="gene ID" value="SVE_0368300"/>
</dbReference>
<dbReference type="AlphaFoldDB" id="A0A0K0F4E7"/>
<organism evidence="1 2">
    <name type="scientific">Strongyloides venezuelensis</name>
    <name type="common">Threadworm</name>
    <dbReference type="NCBI Taxonomy" id="75913"/>
    <lineage>
        <taxon>Eukaryota</taxon>
        <taxon>Metazoa</taxon>
        <taxon>Ecdysozoa</taxon>
        <taxon>Nematoda</taxon>
        <taxon>Chromadorea</taxon>
        <taxon>Rhabditida</taxon>
        <taxon>Tylenchina</taxon>
        <taxon>Panagrolaimomorpha</taxon>
        <taxon>Strongyloidoidea</taxon>
        <taxon>Strongyloididae</taxon>
        <taxon>Strongyloides</taxon>
    </lineage>
</organism>
<accession>A0A0K0F4E7</accession>
<evidence type="ECO:0000313" key="2">
    <source>
        <dbReference type="WBParaSite" id="SVE_0368300.1"/>
    </source>
</evidence>
<name>A0A0K0F4E7_STRVS</name>
<evidence type="ECO:0000313" key="1">
    <source>
        <dbReference type="Proteomes" id="UP000035680"/>
    </source>
</evidence>
<sequence>MKVIELIDKTLKKPNIILLGLPNSSVTYLKSIETGDTDSNFILDNDTKPLAFKYYSKTISFEIYFSSYV</sequence>
<reference evidence="2" key="2">
    <citation type="submission" date="2015-08" db="UniProtKB">
        <authorList>
            <consortium name="WormBaseParasite"/>
        </authorList>
    </citation>
    <scope>IDENTIFICATION</scope>
</reference>
<dbReference type="Proteomes" id="UP000035680">
    <property type="component" value="Unassembled WGS sequence"/>
</dbReference>
<reference evidence="1" key="1">
    <citation type="submission" date="2014-07" db="EMBL/GenBank/DDBJ databases">
        <authorList>
            <person name="Martin A.A"/>
            <person name="De Silva N."/>
        </authorList>
    </citation>
    <scope>NUCLEOTIDE SEQUENCE</scope>
</reference>
<proteinExistence type="predicted"/>
<keyword evidence="1" id="KW-1185">Reference proteome</keyword>
<protein>
    <submittedName>
        <fullName evidence="2">Uncharacterized protein</fullName>
    </submittedName>
</protein>